<dbReference type="InterPro" id="IPR036465">
    <property type="entry name" value="vWFA_dom_sf"/>
</dbReference>
<reference evidence="2 3" key="1">
    <citation type="submission" date="2019-01" db="EMBL/GenBank/DDBJ databases">
        <title>Halorientalis sp. F13-25 a new haloarchaeum isolated from hypersaline water.</title>
        <authorList>
            <person name="Ana D.-V."/>
            <person name="Cristina S.-P."/>
            <person name="Antonio V."/>
        </authorList>
    </citation>
    <scope>NUCLEOTIDE SEQUENCE [LARGE SCALE GENOMIC DNA]</scope>
    <source>
        <strain evidence="2 3">F13-25</strain>
    </source>
</reference>
<feature type="region of interest" description="Disordered" evidence="1">
    <location>
        <begin position="103"/>
        <end position="174"/>
    </location>
</feature>
<proteinExistence type="predicted"/>
<dbReference type="InterPro" id="IPR008912">
    <property type="entry name" value="Uncharacterised_CoxE"/>
</dbReference>
<dbReference type="OrthoDB" id="205257at2157"/>
<organism evidence="2 3">
    <name type="scientific">Halorientalis pallida</name>
    <dbReference type="NCBI Taxonomy" id="2479928"/>
    <lineage>
        <taxon>Archaea</taxon>
        <taxon>Methanobacteriati</taxon>
        <taxon>Methanobacteriota</taxon>
        <taxon>Stenosarchaea group</taxon>
        <taxon>Halobacteria</taxon>
        <taxon>Halobacteriales</taxon>
        <taxon>Haloarculaceae</taxon>
        <taxon>Halorientalis</taxon>
    </lineage>
</organism>
<dbReference type="RefSeq" id="WP_129069746.1">
    <property type="nucleotide sequence ID" value="NZ_RDFA01000005.1"/>
</dbReference>
<evidence type="ECO:0000313" key="3">
    <source>
        <dbReference type="Proteomes" id="UP000289691"/>
    </source>
</evidence>
<evidence type="ECO:0000256" key="1">
    <source>
        <dbReference type="SAM" id="MobiDB-lite"/>
    </source>
</evidence>
<feature type="compositionally biased region" description="Low complexity" evidence="1">
    <location>
        <begin position="157"/>
        <end position="170"/>
    </location>
</feature>
<dbReference type="AlphaFoldDB" id="A0A498KU99"/>
<sequence>MTEQRSVDLSAETIHAALSDSVREHIITAVVTLESDLRAKGVTVPPNAGITATRALSTIGVAERTRVHHALRSTFISRAADLPVFEAVFPAFWARLTMSGDETAESESTSNMPDRALEADPSHSEATDGPDEVDALAGTTSRSRPSGLSDGAADNDGSTATATYTPTGTSERLVADSEAIDEGSFRGPVARLGRVLGQLDGRRSVPDSTGASVDVRRALRRSAGTGGAMLEPPRIDSDRTAMDTVVLIDVSRSVLDTLDRSALLEMCRQMHASWRSVRTFFFDTEIAEVSAHLAEPSPERAVDALASAETVWGGGTQIGRALATLRRAHPHAVDRGTIVLVVSDGLEVGELDLLDREMVNLSTAAAAVLWLNPLATAPGYEPTCQGMATARPFLDGLFAFGGPADLDEVGRQVSQRGLTGAIGYQYDGRGHSRGTTETARQSDQV</sequence>
<dbReference type="PANTHER" id="PTHR39338:SF6">
    <property type="entry name" value="BLL5662 PROTEIN"/>
    <property type="match status" value="1"/>
</dbReference>
<feature type="compositionally biased region" description="Polar residues" evidence="1">
    <location>
        <begin position="433"/>
        <end position="445"/>
    </location>
</feature>
<evidence type="ECO:0000313" key="2">
    <source>
        <dbReference type="EMBL" id="RXK47895.1"/>
    </source>
</evidence>
<protein>
    <submittedName>
        <fullName evidence="2">VWA domain-containing protein</fullName>
    </submittedName>
</protein>
<dbReference type="Gene3D" id="3.40.50.410">
    <property type="entry name" value="von Willebrand factor, type A domain"/>
    <property type="match status" value="1"/>
</dbReference>
<dbReference type="SUPFAM" id="SSF53300">
    <property type="entry name" value="vWA-like"/>
    <property type="match status" value="1"/>
</dbReference>
<keyword evidence="3" id="KW-1185">Reference proteome</keyword>
<name>A0A498KU99_9EURY</name>
<comment type="caution">
    <text evidence="2">The sequence shown here is derived from an EMBL/GenBank/DDBJ whole genome shotgun (WGS) entry which is preliminary data.</text>
</comment>
<dbReference type="Proteomes" id="UP000289691">
    <property type="component" value="Unassembled WGS sequence"/>
</dbReference>
<feature type="compositionally biased region" description="Basic and acidic residues" evidence="1">
    <location>
        <begin position="115"/>
        <end position="126"/>
    </location>
</feature>
<feature type="region of interest" description="Disordered" evidence="1">
    <location>
        <begin position="426"/>
        <end position="445"/>
    </location>
</feature>
<dbReference type="PANTHER" id="PTHR39338">
    <property type="entry name" value="BLL5662 PROTEIN-RELATED"/>
    <property type="match status" value="1"/>
</dbReference>
<gene>
    <name evidence="2" type="ORF">EAF64_14755</name>
</gene>
<dbReference type="Pfam" id="PF05762">
    <property type="entry name" value="VWA_CoxE"/>
    <property type="match status" value="1"/>
</dbReference>
<accession>A0A498KU99</accession>
<dbReference type="EMBL" id="RDFA01000005">
    <property type="protein sequence ID" value="RXK47895.1"/>
    <property type="molecule type" value="Genomic_DNA"/>
</dbReference>